<dbReference type="PATRIC" id="fig|1423734.3.peg.1063"/>
<name>X0QLT8_9LACO</name>
<dbReference type="OrthoDB" id="9805698at2"/>
<dbReference type="AlphaFoldDB" id="X0QLT8"/>
<gene>
    <name evidence="1" type="ORF">FC83_GL001049</name>
</gene>
<evidence type="ECO:0008006" key="3">
    <source>
        <dbReference type="Google" id="ProtNLM"/>
    </source>
</evidence>
<accession>X0QLT8</accession>
<dbReference type="InterPro" id="IPR003607">
    <property type="entry name" value="HD/PDEase_dom"/>
</dbReference>
<dbReference type="STRING" id="1423734.FC83_GL001049"/>
<dbReference type="RefSeq" id="WP_035452233.1">
    <property type="nucleotide sequence ID" value="NZ_AZGA01000084.1"/>
</dbReference>
<evidence type="ECO:0000313" key="1">
    <source>
        <dbReference type="EMBL" id="KRM31047.1"/>
    </source>
</evidence>
<sequence>MTELFANADHNWTPDGTRPPQWVVLELAQKFQSRTEDGPIIGYPQYDGALNETVAAQYQGSWQRTLNQYLLQDTKIFDFWATDHIANHQVSHVQHVLYFATVMAYLERLDPKDSLILQLAACFHDIGRPMGG</sequence>
<dbReference type="SUPFAM" id="SSF109604">
    <property type="entry name" value="HD-domain/PDEase-like"/>
    <property type="match status" value="1"/>
</dbReference>
<reference evidence="1 2" key="1">
    <citation type="journal article" date="2015" name="Genome Announc.">
        <title>Expanding the biotechnology potential of lactobacilli through comparative genomics of 213 strains and associated genera.</title>
        <authorList>
            <person name="Sun Z."/>
            <person name="Harris H.M."/>
            <person name="McCann A."/>
            <person name="Guo C."/>
            <person name="Argimon S."/>
            <person name="Zhang W."/>
            <person name="Yang X."/>
            <person name="Jeffery I.B."/>
            <person name="Cooney J.C."/>
            <person name="Kagawa T.F."/>
            <person name="Liu W."/>
            <person name="Song Y."/>
            <person name="Salvetti E."/>
            <person name="Wrobel A."/>
            <person name="Rasinkangas P."/>
            <person name="Parkhill J."/>
            <person name="Rea M.C."/>
            <person name="O'Sullivan O."/>
            <person name="Ritari J."/>
            <person name="Douillard F.P."/>
            <person name="Paul Ross R."/>
            <person name="Yang R."/>
            <person name="Briner A.E."/>
            <person name="Felis G.E."/>
            <person name="de Vos W.M."/>
            <person name="Barrangou R."/>
            <person name="Klaenhammer T.R."/>
            <person name="Caufield P.W."/>
            <person name="Cui Y."/>
            <person name="Zhang H."/>
            <person name="O'Toole P.W."/>
        </authorList>
    </citation>
    <scope>NUCLEOTIDE SEQUENCE [LARGE SCALE GENOMIC DNA]</scope>
    <source>
        <strain evidence="1 2">DSM 18527</strain>
    </source>
</reference>
<dbReference type="EMBL" id="AZGA01000084">
    <property type="protein sequence ID" value="KRM31047.1"/>
    <property type="molecule type" value="Genomic_DNA"/>
</dbReference>
<dbReference type="CDD" id="cd00077">
    <property type="entry name" value="HDc"/>
    <property type="match status" value="1"/>
</dbReference>
<dbReference type="Proteomes" id="UP000051236">
    <property type="component" value="Unassembled WGS sequence"/>
</dbReference>
<evidence type="ECO:0000313" key="2">
    <source>
        <dbReference type="Proteomes" id="UP000051236"/>
    </source>
</evidence>
<keyword evidence="2" id="KW-1185">Reference proteome</keyword>
<protein>
    <recommendedName>
        <fullName evidence="3">HD domain-containing protein</fullName>
    </recommendedName>
</protein>
<comment type="caution">
    <text evidence="1">The sequence shown here is derived from an EMBL/GenBank/DDBJ whole genome shotgun (WGS) entry which is preliminary data.</text>
</comment>
<dbReference type="Gene3D" id="1.10.3210.10">
    <property type="entry name" value="Hypothetical protein af1432"/>
    <property type="match status" value="1"/>
</dbReference>
<proteinExistence type="predicted"/>
<organism evidence="1 2">
    <name type="scientific">Agrilactobacillus composti DSM 18527 = JCM 14202</name>
    <dbReference type="NCBI Taxonomy" id="1423734"/>
    <lineage>
        <taxon>Bacteria</taxon>
        <taxon>Bacillati</taxon>
        <taxon>Bacillota</taxon>
        <taxon>Bacilli</taxon>
        <taxon>Lactobacillales</taxon>
        <taxon>Lactobacillaceae</taxon>
        <taxon>Agrilactobacillus</taxon>
    </lineage>
</organism>